<name>A0A521DMQ2_9BACL</name>
<reference evidence="5 6" key="1">
    <citation type="submission" date="2017-05" db="EMBL/GenBank/DDBJ databases">
        <authorList>
            <person name="Varghese N."/>
            <person name="Submissions S."/>
        </authorList>
    </citation>
    <scope>NUCLEOTIDE SEQUENCE [LARGE SCALE GENOMIC DNA]</scope>
    <source>
        <strain evidence="5 6">DSM 45474</strain>
    </source>
</reference>
<dbReference type="PANTHER" id="PTHR42756:SF2">
    <property type="entry name" value="MARR FAMILY REGULATORY PROTEIN"/>
    <property type="match status" value="1"/>
</dbReference>
<keyword evidence="3" id="KW-0804">Transcription</keyword>
<accession>A0A521DMQ2</accession>
<dbReference type="PRINTS" id="PR00598">
    <property type="entry name" value="HTHMARR"/>
</dbReference>
<dbReference type="Proteomes" id="UP000315636">
    <property type="component" value="Unassembled WGS sequence"/>
</dbReference>
<dbReference type="Gene3D" id="1.10.10.10">
    <property type="entry name" value="Winged helix-like DNA-binding domain superfamily/Winged helix DNA-binding domain"/>
    <property type="match status" value="1"/>
</dbReference>
<keyword evidence="6" id="KW-1185">Reference proteome</keyword>
<dbReference type="InterPro" id="IPR036390">
    <property type="entry name" value="WH_DNA-bd_sf"/>
</dbReference>
<dbReference type="Pfam" id="PF12802">
    <property type="entry name" value="MarR_2"/>
    <property type="match status" value="1"/>
</dbReference>
<dbReference type="GO" id="GO:0003700">
    <property type="term" value="F:DNA-binding transcription factor activity"/>
    <property type="evidence" value="ECO:0007669"/>
    <property type="project" value="InterPro"/>
</dbReference>
<dbReference type="RefSeq" id="WP_221930175.1">
    <property type="nucleotide sequence ID" value="NZ_FXTI01000006.1"/>
</dbReference>
<dbReference type="PROSITE" id="PS01117">
    <property type="entry name" value="HTH_MARR_1"/>
    <property type="match status" value="1"/>
</dbReference>
<evidence type="ECO:0000259" key="4">
    <source>
        <dbReference type="PROSITE" id="PS50995"/>
    </source>
</evidence>
<evidence type="ECO:0000256" key="3">
    <source>
        <dbReference type="ARBA" id="ARBA00023163"/>
    </source>
</evidence>
<dbReference type="GO" id="GO:0003677">
    <property type="term" value="F:DNA binding"/>
    <property type="evidence" value="ECO:0007669"/>
    <property type="project" value="UniProtKB-KW"/>
</dbReference>
<keyword evidence="2" id="KW-0238">DNA-binding</keyword>
<dbReference type="EMBL" id="FXTI01000006">
    <property type="protein sequence ID" value="SMO72999.1"/>
    <property type="molecule type" value="Genomic_DNA"/>
</dbReference>
<dbReference type="InterPro" id="IPR023187">
    <property type="entry name" value="Tscrpt_reg_MarR-type_CS"/>
</dbReference>
<evidence type="ECO:0000256" key="2">
    <source>
        <dbReference type="ARBA" id="ARBA00023125"/>
    </source>
</evidence>
<dbReference type="SUPFAM" id="SSF46785">
    <property type="entry name" value="Winged helix' DNA-binding domain"/>
    <property type="match status" value="1"/>
</dbReference>
<gene>
    <name evidence="5" type="ORF">SAMN06264849_106132</name>
</gene>
<dbReference type="AlphaFoldDB" id="A0A521DMQ2"/>
<proteinExistence type="predicted"/>
<dbReference type="InterPro" id="IPR036388">
    <property type="entry name" value="WH-like_DNA-bd_sf"/>
</dbReference>
<keyword evidence="1" id="KW-0805">Transcription regulation</keyword>
<dbReference type="PROSITE" id="PS50995">
    <property type="entry name" value="HTH_MARR_2"/>
    <property type="match status" value="1"/>
</dbReference>
<evidence type="ECO:0000256" key="1">
    <source>
        <dbReference type="ARBA" id="ARBA00023015"/>
    </source>
</evidence>
<sequence>MESIGKWISTIHRYAHMYFAQESEGLGICGGQFMFLKFLYHQDGVSQEYISKQLLIDKGTTARAIQNLEKLGYVIRKKSQTDRRQNVVFLTEKAHGIKAEVMDKFSRWTEILTKDFSQEETEIILQLLHKMAHNAMEHIQQKENCNR</sequence>
<protein>
    <submittedName>
        <fullName evidence="5">Transcriptional regulator, MarR family</fullName>
    </submittedName>
</protein>
<evidence type="ECO:0000313" key="5">
    <source>
        <dbReference type="EMBL" id="SMO72999.1"/>
    </source>
</evidence>
<dbReference type="PANTHER" id="PTHR42756">
    <property type="entry name" value="TRANSCRIPTIONAL REGULATOR, MARR"/>
    <property type="match status" value="1"/>
</dbReference>
<feature type="domain" description="HTH marR-type" evidence="4">
    <location>
        <begin position="1"/>
        <end position="133"/>
    </location>
</feature>
<dbReference type="SMART" id="SM00347">
    <property type="entry name" value="HTH_MARR"/>
    <property type="match status" value="1"/>
</dbReference>
<dbReference type="InterPro" id="IPR000835">
    <property type="entry name" value="HTH_MarR-typ"/>
</dbReference>
<organism evidence="5 6">
    <name type="scientific">Melghirimyces algeriensis</name>
    <dbReference type="NCBI Taxonomy" id="910412"/>
    <lineage>
        <taxon>Bacteria</taxon>
        <taxon>Bacillati</taxon>
        <taxon>Bacillota</taxon>
        <taxon>Bacilli</taxon>
        <taxon>Bacillales</taxon>
        <taxon>Thermoactinomycetaceae</taxon>
        <taxon>Melghirimyces</taxon>
    </lineage>
</organism>
<evidence type="ECO:0000313" key="6">
    <source>
        <dbReference type="Proteomes" id="UP000315636"/>
    </source>
</evidence>